<proteinExistence type="predicted"/>
<dbReference type="EMBL" id="MPON01000023">
    <property type="protein sequence ID" value="OKA32244.1"/>
    <property type="molecule type" value="Genomic_DNA"/>
</dbReference>
<comment type="caution">
    <text evidence="1">The sequence shown here is derived from an EMBL/GenBank/DDBJ whole genome shotgun (WGS) entry which is preliminary data.</text>
</comment>
<gene>
    <name evidence="1" type="ORF">BJR07_28760</name>
</gene>
<dbReference type="RefSeq" id="WP_016117849.1">
    <property type="nucleotide sequence ID" value="NZ_CAKJVO010000002.1"/>
</dbReference>
<sequence>MYYYPNQWYQYPYVYRLEENNGQEEQEWEIEKKFMDDMRKMMYQYSFIQMQILEKVQHIDRRLYEVERKLTMGHSTKE</sequence>
<accession>A0A1C4DI65</accession>
<organism evidence="1 2">
    <name type="scientific">Bacillus cereus</name>
    <dbReference type="NCBI Taxonomy" id="1396"/>
    <lineage>
        <taxon>Bacteria</taxon>
        <taxon>Bacillati</taxon>
        <taxon>Bacillota</taxon>
        <taxon>Bacilli</taxon>
        <taxon>Bacillales</taxon>
        <taxon>Bacillaceae</taxon>
        <taxon>Bacillus</taxon>
        <taxon>Bacillus cereus group</taxon>
    </lineage>
</organism>
<dbReference type="Proteomes" id="UP000186535">
    <property type="component" value="Unassembled WGS sequence"/>
</dbReference>
<dbReference type="AlphaFoldDB" id="A0A1C4DI65"/>
<evidence type="ECO:0000313" key="2">
    <source>
        <dbReference type="Proteomes" id="UP000186535"/>
    </source>
</evidence>
<name>A0A1C4DI65_BACCE</name>
<reference evidence="1 2" key="1">
    <citation type="submission" date="2016-11" db="EMBL/GenBank/DDBJ databases">
        <title>Identification of Bacillus cereus isolated from egg-white.</title>
        <authorList>
            <person name="Soni A."/>
            <person name="Oey I."/>
            <person name="Silcock P."/>
            <person name="Bremer P."/>
        </authorList>
    </citation>
    <scope>NUCLEOTIDE SEQUENCE [LARGE SCALE GENOMIC DNA]</scope>
    <source>
        <strain evidence="1 2">NZAS03</strain>
    </source>
</reference>
<protein>
    <submittedName>
        <fullName evidence="1">Uncharacterized protein</fullName>
    </submittedName>
</protein>
<evidence type="ECO:0000313" key="1">
    <source>
        <dbReference type="EMBL" id="OKA32244.1"/>
    </source>
</evidence>